<feature type="active site" description="Nucleophile" evidence="10 11">
    <location>
        <position position="79"/>
    </location>
</feature>
<comment type="subunit">
    <text evidence="9 10">In the presence of PdxS, forms a dodecamer of heterodimers. Only shows activity in the heterodimer.</text>
</comment>
<dbReference type="EC" id="4.3.3.6" evidence="10"/>
<name>A0A1D3TTA9_9FIRM</name>
<dbReference type="Gene3D" id="3.40.50.880">
    <property type="match status" value="1"/>
</dbReference>
<dbReference type="SUPFAM" id="SSF52317">
    <property type="entry name" value="Class I glutamine amidotransferase-like"/>
    <property type="match status" value="1"/>
</dbReference>
<protein>
    <recommendedName>
        <fullName evidence="10">Pyridoxal 5'-phosphate synthase subunit PdxT</fullName>
        <ecNumber evidence="10">4.3.3.6</ecNumber>
    </recommendedName>
    <alternativeName>
        <fullName evidence="10">Pdx2</fullName>
    </alternativeName>
    <alternativeName>
        <fullName evidence="10">Pyridoxal 5'-phosphate synthase glutaminase subunit</fullName>
        <ecNumber evidence="10">3.5.1.2</ecNumber>
    </alternativeName>
</protein>
<dbReference type="CDD" id="cd01749">
    <property type="entry name" value="GATase1_PB"/>
    <property type="match status" value="1"/>
</dbReference>
<keyword evidence="14" id="KW-1185">Reference proteome</keyword>
<comment type="catalytic activity">
    <reaction evidence="6 10">
        <text>aldehydo-D-ribose 5-phosphate + D-glyceraldehyde 3-phosphate + L-glutamine = pyridoxal 5'-phosphate + L-glutamate + phosphate + 3 H2O + H(+)</text>
        <dbReference type="Rhea" id="RHEA:31507"/>
        <dbReference type="ChEBI" id="CHEBI:15377"/>
        <dbReference type="ChEBI" id="CHEBI:15378"/>
        <dbReference type="ChEBI" id="CHEBI:29985"/>
        <dbReference type="ChEBI" id="CHEBI:43474"/>
        <dbReference type="ChEBI" id="CHEBI:58273"/>
        <dbReference type="ChEBI" id="CHEBI:58359"/>
        <dbReference type="ChEBI" id="CHEBI:59776"/>
        <dbReference type="ChEBI" id="CHEBI:597326"/>
        <dbReference type="EC" id="4.3.3.6"/>
    </reaction>
</comment>
<feature type="binding site" evidence="10 12">
    <location>
        <begin position="133"/>
        <end position="134"/>
    </location>
    <ligand>
        <name>L-glutamine</name>
        <dbReference type="ChEBI" id="CHEBI:58359"/>
    </ligand>
</feature>
<dbReference type="EMBL" id="FMKA01000009">
    <property type="protein sequence ID" value="SCP97207.1"/>
    <property type="molecule type" value="Genomic_DNA"/>
</dbReference>
<feature type="active site" description="Charge relay system" evidence="10 11">
    <location>
        <position position="171"/>
    </location>
</feature>
<dbReference type="GO" id="GO:0008614">
    <property type="term" value="P:pyridoxine metabolic process"/>
    <property type="evidence" value="ECO:0007669"/>
    <property type="project" value="TreeGrafter"/>
</dbReference>
<dbReference type="GO" id="GO:0036381">
    <property type="term" value="F:pyridoxal 5'-phosphate synthase (glutamine hydrolysing) activity"/>
    <property type="evidence" value="ECO:0007669"/>
    <property type="project" value="UniProtKB-UniRule"/>
</dbReference>
<keyword evidence="4 10" id="KW-0315">Glutamine amidotransferase</keyword>
<dbReference type="RefSeq" id="WP_091233075.1">
    <property type="nucleotide sequence ID" value="NZ_FMKA01000009.1"/>
</dbReference>
<evidence type="ECO:0000256" key="9">
    <source>
        <dbReference type="ARBA" id="ARBA00064749"/>
    </source>
</evidence>
<dbReference type="InterPro" id="IPR029062">
    <property type="entry name" value="Class_I_gatase-like"/>
</dbReference>
<dbReference type="EC" id="3.5.1.2" evidence="10"/>
<feature type="binding site" evidence="10 12">
    <location>
        <begin position="47"/>
        <end position="49"/>
    </location>
    <ligand>
        <name>L-glutamine</name>
        <dbReference type="ChEBI" id="CHEBI:58359"/>
    </ligand>
</feature>
<dbReference type="OrthoDB" id="9810320at2"/>
<evidence type="ECO:0000256" key="6">
    <source>
        <dbReference type="ARBA" id="ARBA00047992"/>
    </source>
</evidence>
<dbReference type="FunFam" id="3.40.50.880:FF:000010">
    <property type="entry name" value="uncharacterized protein LOC100176842 isoform X2"/>
    <property type="match status" value="1"/>
</dbReference>
<evidence type="ECO:0000256" key="3">
    <source>
        <dbReference type="ARBA" id="ARBA00022898"/>
    </source>
</evidence>
<evidence type="ECO:0000256" key="10">
    <source>
        <dbReference type="HAMAP-Rule" id="MF_01615"/>
    </source>
</evidence>
<feature type="binding site" evidence="10 12">
    <location>
        <position position="106"/>
    </location>
    <ligand>
        <name>L-glutamine</name>
        <dbReference type="ChEBI" id="CHEBI:58359"/>
    </ligand>
</feature>
<reference evidence="13 14" key="1">
    <citation type="submission" date="2016-09" db="EMBL/GenBank/DDBJ databases">
        <authorList>
            <person name="Capua I."/>
            <person name="De Benedictis P."/>
            <person name="Joannis T."/>
            <person name="Lombin L.H."/>
            <person name="Cattoli G."/>
        </authorList>
    </citation>
    <scope>NUCLEOTIDE SEQUENCE [LARGE SCALE GENOMIC DNA]</scope>
    <source>
        <strain evidence="13 14">GluBS11</strain>
    </source>
</reference>
<proteinExistence type="inferred from homology"/>
<comment type="pathway">
    <text evidence="10">Cofactor biosynthesis; pyridoxal 5'-phosphate biosynthesis.</text>
</comment>
<dbReference type="GO" id="GO:1903600">
    <property type="term" value="C:glutaminase complex"/>
    <property type="evidence" value="ECO:0007669"/>
    <property type="project" value="TreeGrafter"/>
</dbReference>
<evidence type="ECO:0000256" key="8">
    <source>
        <dbReference type="ARBA" id="ARBA00054599"/>
    </source>
</evidence>
<sequence length="191" mass="20881">MKIAVLAVQGAFAEHEQMLEELGVEHFEIRRKEDLDRNFDGLILPGGESTVQGKLLKELDLYEELKKRIEGGLPVFGTCAGLILLAGELSNDTGVGFGTLPVVVRRNAYGRQLGSFTVEEEVRGVGKIPMVFIRAPYIEEAFEGAEVIAATGGNIVGVRCGNQVGISFHPEVTGNTDMHRYFVEMVRESIS</sequence>
<dbReference type="InterPro" id="IPR002161">
    <property type="entry name" value="PdxT/SNO"/>
</dbReference>
<dbReference type="GO" id="GO:0004359">
    <property type="term" value="F:glutaminase activity"/>
    <property type="evidence" value="ECO:0007669"/>
    <property type="project" value="UniProtKB-UniRule"/>
</dbReference>
<evidence type="ECO:0000313" key="14">
    <source>
        <dbReference type="Proteomes" id="UP000199315"/>
    </source>
</evidence>
<dbReference type="GO" id="GO:0042823">
    <property type="term" value="P:pyridoxal phosphate biosynthetic process"/>
    <property type="evidence" value="ECO:0007669"/>
    <property type="project" value="UniProtKB-UniRule"/>
</dbReference>
<accession>A0A1D3TTA9</accession>
<evidence type="ECO:0000256" key="7">
    <source>
        <dbReference type="ARBA" id="ARBA00049534"/>
    </source>
</evidence>
<dbReference type="PANTHER" id="PTHR31559">
    <property type="entry name" value="PYRIDOXAL 5'-PHOSPHATE SYNTHASE SUBUNIT SNO"/>
    <property type="match status" value="1"/>
</dbReference>
<keyword evidence="3 10" id="KW-0663">Pyridoxal phosphate</keyword>
<dbReference type="Proteomes" id="UP000199315">
    <property type="component" value="Unassembled WGS sequence"/>
</dbReference>
<dbReference type="PIRSF" id="PIRSF005639">
    <property type="entry name" value="Glut_amidoT_SNO"/>
    <property type="match status" value="1"/>
</dbReference>
<dbReference type="PANTHER" id="PTHR31559:SF0">
    <property type="entry name" value="PYRIDOXAL 5'-PHOSPHATE SYNTHASE SUBUNIT SNO1-RELATED"/>
    <property type="match status" value="1"/>
</dbReference>
<evidence type="ECO:0000256" key="4">
    <source>
        <dbReference type="ARBA" id="ARBA00022962"/>
    </source>
</evidence>
<keyword evidence="2 10" id="KW-0378">Hydrolase</keyword>
<dbReference type="PROSITE" id="PS51273">
    <property type="entry name" value="GATASE_TYPE_1"/>
    <property type="match status" value="1"/>
</dbReference>
<dbReference type="PROSITE" id="PS51274">
    <property type="entry name" value="GATASE_COBBQ"/>
    <property type="match status" value="1"/>
</dbReference>
<keyword evidence="5 10" id="KW-0456">Lyase</keyword>
<dbReference type="GO" id="GO:0006543">
    <property type="term" value="P:L-glutamine catabolic process"/>
    <property type="evidence" value="ECO:0007669"/>
    <property type="project" value="UniProtKB-UniRule"/>
</dbReference>
<dbReference type="PROSITE" id="PS51130">
    <property type="entry name" value="PDXT_SNO_2"/>
    <property type="match status" value="1"/>
</dbReference>
<dbReference type="Pfam" id="PF01174">
    <property type="entry name" value="SNO"/>
    <property type="match status" value="1"/>
</dbReference>
<organism evidence="13 14">
    <name type="scientific">Anaerobium acetethylicum</name>
    <dbReference type="NCBI Taxonomy" id="1619234"/>
    <lineage>
        <taxon>Bacteria</taxon>
        <taxon>Bacillati</taxon>
        <taxon>Bacillota</taxon>
        <taxon>Clostridia</taxon>
        <taxon>Lachnospirales</taxon>
        <taxon>Lachnospiraceae</taxon>
        <taxon>Anaerobium</taxon>
    </lineage>
</organism>
<comment type="similarity">
    <text evidence="1 10">Belongs to the glutaminase PdxT/SNO family.</text>
</comment>
<evidence type="ECO:0000256" key="5">
    <source>
        <dbReference type="ARBA" id="ARBA00023239"/>
    </source>
</evidence>
<dbReference type="HAMAP" id="MF_01615">
    <property type="entry name" value="PdxT"/>
    <property type="match status" value="1"/>
</dbReference>
<comment type="catalytic activity">
    <reaction evidence="7 10">
        <text>L-glutamine + H2O = L-glutamate + NH4(+)</text>
        <dbReference type="Rhea" id="RHEA:15889"/>
        <dbReference type="ChEBI" id="CHEBI:15377"/>
        <dbReference type="ChEBI" id="CHEBI:28938"/>
        <dbReference type="ChEBI" id="CHEBI:29985"/>
        <dbReference type="ChEBI" id="CHEBI:58359"/>
        <dbReference type="EC" id="3.5.1.2"/>
    </reaction>
</comment>
<dbReference type="PROSITE" id="PS01236">
    <property type="entry name" value="PDXT_SNO_1"/>
    <property type="match status" value="1"/>
</dbReference>
<evidence type="ECO:0000256" key="11">
    <source>
        <dbReference type="PIRSR" id="PIRSR005639-1"/>
    </source>
</evidence>
<dbReference type="STRING" id="1619234.SAMN05421730_100930"/>
<dbReference type="GO" id="GO:0005829">
    <property type="term" value="C:cytosol"/>
    <property type="evidence" value="ECO:0007669"/>
    <property type="project" value="TreeGrafter"/>
</dbReference>
<dbReference type="InterPro" id="IPR021196">
    <property type="entry name" value="PdxT/SNO_CS"/>
</dbReference>
<evidence type="ECO:0000256" key="2">
    <source>
        <dbReference type="ARBA" id="ARBA00022801"/>
    </source>
</evidence>
<evidence type="ECO:0000256" key="12">
    <source>
        <dbReference type="PIRSR" id="PIRSR005639-2"/>
    </source>
</evidence>
<dbReference type="UniPathway" id="UPA00245"/>
<feature type="active site" description="Charge relay system" evidence="10 11">
    <location>
        <position position="169"/>
    </location>
</feature>
<evidence type="ECO:0000313" key="13">
    <source>
        <dbReference type="EMBL" id="SCP97207.1"/>
    </source>
</evidence>
<evidence type="ECO:0000256" key="1">
    <source>
        <dbReference type="ARBA" id="ARBA00008345"/>
    </source>
</evidence>
<dbReference type="NCBIfam" id="TIGR03800">
    <property type="entry name" value="PLP_synth_Pdx2"/>
    <property type="match status" value="1"/>
</dbReference>
<gene>
    <name evidence="10" type="primary">pdxT</name>
    <name evidence="13" type="ORF">SAMN05421730_100930</name>
</gene>
<dbReference type="AlphaFoldDB" id="A0A1D3TTA9"/>
<comment type="function">
    <text evidence="8 10">Catalyzes the hydrolysis of glutamine to glutamate and ammonia as part of the biosynthesis of pyridoxal 5'-phosphate. The resulting ammonia molecule is channeled to the active site of PdxS.</text>
</comment>